<sequence>MSGTFRYLLFIFAVIVQSSGIPLVVRSLLGISPTSSLPYVISVASNFSLGQMTFAFNMLLILAQFMLLRSKFHKIQLLQVPMTIVFSFFIDVFMDVWSWVNPVNYFFKLAALLIGTALIAFGIAVQGIANVLMLPGEGLVYAVSRYFRIDLSKVKTGNDVILVVCAAVLSVIYLGIIDGIREGTLIAALLTGVLAKFFLTHLGAVDEHGRLIFRPHW</sequence>
<feature type="transmembrane region" description="Helical" evidence="1">
    <location>
        <begin position="7"/>
        <end position="29"/>
    </location>
</feature>
<evidence type="ECO:0000313" key="2">
    <source>
        <dbReference type="EMBL" id="SHF03190.1"/>
    </source>
</evidence>
<protein>
    <submittedName>
        <fullName evidence="2">Uncharacterized membrane protein YczE</fullName>
    </submittedName>
</protein>
<reference evidence="2 3" key="1">
    <citation type="submission" date="2016-11" db="EMBL/GenBank/DDBJ databases">
        <authorList>
            <person name="Jaros S."/>
            <person name="Januszkiewicz K."/>
            <person name="Wedrychowicz H."/>
        </authorList>
    </citation>
    <scope>NUCLEOTIDE SEQUENCE [LARGE SCALE GENOMIC DNA]</scope>
    <source>
        <strain evidence="2 3">DSM 10502</strain>
    </source>
</reference>
<evidence type="ECO:0000256" key="1">
    <source>
        <dbReference type="SAM" id="Phobius"/>
    </source>
</evidence>
<dbReference type="Proteomes" id="UP000184404">
    <property type="component" value="Unassembled WGS sequence"/>
</dbReference>
<name>A0A1M4YBS1_9FIRM</name>
<feature type="transmembrane region" description="Helical" evidence="1">
    <location>
        <begin position="183"/>
        <end position="205"/>
    </location>
</feature>
<keyword evidence="1" id="KW-0812">Transmembrane</keyword>
<dbReference type="PANTHER" id="PTHR40078:SF1">
    <property type="entry name" value="INTEGRAL MEMBRANE PROTEIN"/>
    <property type="match status" value="1"/>
</dbReference>
<feature type="transmembrane region" description="Helical" evidence="1">
    <location>
        <begin position="156"/>
        <end position="177"/>
    </location>
</feature>
<dbReference type="RefSeq" id="WP_072935793.1">
    <property type="nucleotide sequence ID" value="NZ_FQUG01000006.1"/>
</dbReference>
<dbReference type="Pfam" id="PF19700">
    <property type="entry name" value="DUF6198"/>
    <property type="match status" value="1"/>
</dbReference>
<feature type="transmembrane region" description="Helical" evidence="1">
    <location>
        <begin position="80"/>
        <end position="100"/>
    </location>
</feature>
<gene>
    <name evidence="2" type="ORF">SAMN02745190_01698</name>
</gene>
<feature type="transmembrane region" description="Helical" evidence="1">
    <location>
        <begin position="106"/>
        <end position="135"/>
    </location>
</feature>
<organism evidence="2 3">
    <name type="scientific">Schwartzia succinivorans DSM 10502</name>
    <dbReference type="NCBI Taxonomy" id="1123243"/>
    <lineage>
        <taxon>Bacteria</taxon>
        <taxon>Bacillati</taxon>
        <taxon>Bacillota</taxon>
        <taxon>Negativicutes</taxon>
        <taxon>Selenomonadales</taxon>
        <taxon>Selenomonadaceae</taxon>
        <taxon>Schwartzia</taxon>
    </lineage>
</organism>
<keyword evidence="1" id="KW-0472">Membrane</keyword>
<dbReference type="PANTHER" id="PTHR40078">
    <property type="entry name" value="INTEGRAL MEMBRANE PROTEIN-RELATED"/>
    <property type="match status" value="1"/>
</dbReference>
<evidence type="ECO:0000313" key="3">
    <source>
        <dbReference type="Proteomes" id="UP000184404"/>
    </source>
</evidence>
<dbReference type="STRING" id="1123243.SAMN02745190_01698"/>
<accession>A0A1M4YBS1</accession>
<dbReference type="InterPro" id="IPR038750">
    <property type="entry name" value="YczE/YyaS-like"/>
</dbReference>
<proteinExistence type="predicted"/>
<dbReference type="EMBL" id="FQUG01000006">
    <property type="protein sequence ID" value="SHF03190.1"/>
    <property type="molecule type" value="Genomic_DNA"/>
</dbReference>
<keyword evidence="1" id="KW-1133">Transmembrane helix</keyword>
<feature type="transmembrane region" description="Helical" evidence="1">
    <location>
        <begin position="49"/>
        <end position="68"/>
    </location>
</feature>
<dbReference type="AlphaFoldDB" id="A0A1M4YBS1"/>
<dbReference type="OrthoDB" id="87655at2"/>
<keyword evidence="3" id="KW-1185">Reference proteome</keyword>